<reference evidence="2 3" key="1">
    <citation type="journal article" date="2018" name="Arch. Virol.">
        <title>Complete genome sequence of C130_2, a novel myovirus infecting pathogenic Escherichia coli and Shigella strains.</title>
        <authorList>
            <person name="Svab D."/>
            <person name="Falgenhauer L."/>
            <person name="Rohde M."/>
            <person name="Chakraborty T."/>
            <person name="Toth I."/>
        </authorList>
    </citation>
    <scope>NUCLEOTIDE SEQUENCE [LARGE SCALE GENOMIC DNA]</scope>
</reference>
<name>A0A384ZRR7_9CAUD</name>
<protein>
    <submittedName>
        <fullName evidence="2">Capsid and scaffold protein</fullName>
    </submittedName>
</protein>
<dbReference type="Proteomes" id="UP000266204">
    <property type="component" value="Segment"/>
</dbReference>
<organism evidence="2 3">
    <name type="scientific">Escherichia phage C130_2</name>
    <dbReference type="NCBI Taxonomy" id="2234093"/>
    <lineage>
        <taxon>Viruses</taxon>
        <taxon>Duplodnaviria</taxon>
        <taxon>Heunggongvirae</taxon>
        <taxon>Uroviricota</taxon>
        <taxon>Caudoviricetes</taxon>
        <taxon>Hungariovirus</taxon>
        <taxon>Hungariovirus C1302</taxon>
    </lineage>
</organism>
<feature type="region of interest" description="Disordered" evidence="1">
    <location>
        <begin position="1"/>
        <end position="102"/>
    </location>
</feature>
<evidence type="ECO:0000313" key="3">
    <source>
        <dbReference type="Proteomes" id="UP000266204"/>
    </source>
</evidence>
<feature type="region of interest" description="Disordered" evidence="1">
    <location>
        <begin position="118"/>
        <end position="143"/>
    </location>
</feature>
<feature type="compositionally biased region" description="Polar residues" evidence="1">
    <location>
        <begin position="1"/>
        <end position="11"/>
    </location>
</feature>
<evidence type="ECO:0000256" key="1">
    <source>
        <dbReference type="SAM" id="MobiDB-lite"/>
    </source>
</evidence>
<sequence>MTFGNQAVNDQTGKEDGGADAYERMQQQINDDSTQETNRDSQTRNREQSTDEHGNDKGNTGKDPEEEEEEDPESLQFFLDDQPLASPAADEFEEQEGDTDLVRNLRGKLKEYSTELKTLKSTAGKSQTAAPVNLPEEVPPMPKLGDEGIDWDSDKLEAAINEWAQTRDQIQQRNSQRETTEKALRERLNTANTAYMAERKKVEKVPGYVKAEQIATAEIPQGIRMAVLMTSKNPTGLVMALGSNAKLRQELIQTAENDPVAFGYMIADLDKRTKRAPSATRKDVSSAPEVKGDTSNSTVLGLEKAIDDARAKGDYTAVIRLKKQLKQRTGKK</sequence>
<accession>A0A384ZRR7</accession>
<gene>
    <name evidence="2" type="ORF">1302_0025</name>
</gene>
<feature type="compositionally biased region" description="Acidic residues" evidence="1">
    <location>
        <begin position="90"/>
        <end position="99"/>
    </location>
</feature>
<feature type="region of interest" description="Disordered" evidence="1">
    <location>
        <begin position="273"/>
        <end position="296"/>
    </location>
</feature>
<dbReference type="EMBL" id="MH363708">
    <property type="protein sequence ID" value="AXC34335.1"/>
    <property type="molecule type" value="Genomic_DNA"/>
</dbReference>
<feature type="compositionally biased region" description="Basic and acidic residues" evidence="1">
    <location>
        <begin position="37"/>
        <end position="63"/>
    </location>
</feature>
<feature type="compositionally biased region" description="Polar residues" evidence="1">
    <location>
        <begin position="119"/>
        <end position="130"/>
    </location>
</feature>
<feature type="compositionally biased region" description="Polar residues" evidence="1">
    <location>
        <begin position="25"/>
        <end position="36"/>
    </location>
</feature>
<feature type="compositionally biased region" description="Basic and acidic residues" evidence="1">
    <location>
        <begin position="12"/>
        <end position="23"/>
    </location>
</feature>
<feature type="compositionally biased region" description="Acidic residues" evidence="1">
    <location>
        <begin position="64"/>
        <end position="73"/>
    </location>
</feature>
<evidence type="ECO:0000313" key="2">
    <source>
        <dbReference type="EMBL" id="AXC34335.1"/>
    </source>
</evidence>
<proteinExistence type="predicted"/>
<keyword evidence="3" id="KW-1185">Reference proteome</keyword>